<feature type="region of interest" description="Disordered" evidence="2">
    <location>
        <begin position="311"/>
        <end position="330"/>
    </location>
</feature>
<dbReference type="STRING" id="946122.A0A0C2XPR5"/>
<feature type="compositionally biased region" description="Acidic residues" evidence="2">
    <location>
        <begin position="312"/>
        <end position="329"/>
    </location>
</feature>
<feature type="compositionally biased region" description="Basic and acidic residues" evidence="2">
    <location>
        <begin position="492"/>
        <end position="514"/>
    </location>
</feature>
<dbReference type="EMBL" id="KN818222">
    <property type="protein sequence ID" value="KIL71601.1"/>
    <property type="molecule type" value="Genomic_DNA"/>
</dbReference>
<sequence>MAPKKSIFRQPGAKHFQLVHRSQRDPLIHDPDANQHVLKPFERENIKKGKDRAELEAALAPEDIEHDSRTRVGEAALYGVYYDDTQYDYLQHLRPIGVQEDGVDSILVEAPFSRNKKHLAEDLQLPHTAFASVAELPRNYESQQAIPESIAGFKPDMDPHLRQALDALDEDAFVDDELGDDFFTELVQEGERRSDEDPGFEFREEGLEDGNGSIDRVQAGPDENAPWEERFAFFKQSQNKETTGQSDDEFASEAGDTVSELPNISVIGGKRRRRKGTSQASGYSMSSLSMYRNEALQTLDERFDQLMHKEYDDEESASSDKEDDSDEAPDLITSREDFEAMMNEFMTEYEILGNKLRPRLPGETGAEKLDLLRSSMGRDERVIQGQEDSEDETDVMVSVDIEDKDRWDCETILSTYSNLENHPRLIHAREGRPTTKIHIHPKTGLPTLEAYDSSKQRNRAALQAISELSDESDEDRNWGLQCLAPPRYTITRPRDESKEDKKLRKDAVKAEKQNRRVAKKTLKEKFEAELQAQKKSVEARTKGRTRRL</sequence>
<dbReference type="GO" id="GO:0005634">
    <property type="term" value="C:nucleus"/>
    <property type="evidence" value="ECO:0007669"/>
    <property type="project" value="TreeGrafter"/>
</dbReference>
<evidence type="ECO:0008006" key="5">
    <source>
        <dbReference type="Google" id="ProtNLM"/>
    </source>
</evidence>
<keyword evidence="4" id="KW-1185">Reference proteome</keyword>
<dbReference type="InParanoid" id="A0A0C2XPR5"/>
<evidence type="ECO:0000313" key="3">
    <source>
        <dbReference type="EMBL" id="KIL71601.1"/>
    </source>
</evidence>
<reference evidence="3 4" key="1">
    <citation type="submission" date="2014-04" db="EMBL/GenBank/DDBJ databases">
        <title>Evolutionary Origins and Diversification of the Mycorrhizal Mutualists.</title>
        <authorList>
            <consortium name="DOE Joint Genome Institute"/>
            <consortium name="Mycorrhizal Genomics Consortium"/>
            <person name="Kohler A."/>
            <person name="Kuo A."/>
            <person name="Nagy L.G."/>
            <person name="Floudas D."/>
            <person name="Copeland A."/>
            <person name="Barry K.W."/>
            <person name="Cichocki N."/>
            <person name="Veneault-Fourrey C."/>
            <person name="LaButti K."/>
            <person name="Lindquist E.A."/>
            <person name="Lipzen A."/>
            <person name="Lundell T."/>
            <person name="Morin E."/>
            <person name="Murat C."/>
            <person name="Riley R."/>
            <person name="Ohm R."/>
            <person name="Sun H."/>
            <person name="Tunlid A."/>
            <person name="Henrissat B."/>
            <person name="Grigoriev I.V."/>
            <person name="Hibbett D.S."/>
            <person name="Martin F."/>
        </authorList>
    </citation>
    <scope>NUCLEOTIDE SEQUENCE [LARGE SCALE GENOMIC DNA]</scope>
    <source>
        <strain evidence="3 4">Koide BX008</strain>
    </source>
</reference>
<gene>
    <name evidence="3" type="ORF">M378DRAFT_64969</name>
</gene>
<dbReference type="GO" id="GO:0000056">
    <property type="term" value="P:ribosomal small subunit export from nucleus"/>
    <property type="evidence" value="ECO:0007669"/>
    <property type="project" value="TreeGrafter"/>
</dbReference>
<dbReference type="PANTHER" id="PTHR21531">
    <property type="entry name" value="LOW-TEMPERATURE VIABILITY PROTEIN LTV1-RELATED"/>
    <property type="match status" value="1"/>
</dbReference>
<dbReference type="GO" id="GO:0042274">
    <property type="term" value="P:ribosomal small subunit biogenesis"/>
    <property type="evidence" value="ECO:0007669"/>
    <property type="project" value="InterPro"/>
</dbReference>
<dbReference type="OrthoDB" id="5852896at2759"/>
<dbReference type="Pfam" id="PF04180">
    <property type="entry name" value="LTV"/>
    <property type="match status" value="1"/>
</dbReference>
<dbReference type="GO" id="GO:0005829">
    <property type="term" value="C:cytosol"/>
    <property type="evidence" value="ECO:0007669"/>
    <property type="project" value="TreeGrafter"/>
</dbReference>
<dbReference type="GO" id="GO:0030688">
    <property type="term" value="C:preribosome, small subunit precursor"/>
    <property type="evidence" value="ECO:0007669"/>
    <property type="project" value="TreeGrafter"/>
</dbReference>
<proteinExistence type="inferred from homology"/>
<protein>
    <recommendedName>
        <fullName evidence="5">Protein LTV1</fullName>
    </recommendedName>
</protein>
<dbReference type="HOGENOM" id="CLU_028555_0_0_1"/>
<dbReference type="Proteomes" id="UP000054549">
    <property type="component" value="Unassembled WGS sequence"/>
</dbReference>
<feature type="compositionally biased region" description="Basic and acidic residues" evidence="2">
    <location>
        <begin position="189"/>
        <end position="205"/>
    </location>
</feature>
<organism evidence="3 4">
    <name type="scientific">Amanita muscaria (strain Koide BX008)</name>
    <dbReference type="NCBI Taxonomy" id="946122"/>
    <lineage>
        <taxon>Eukaryota</taxon>
        <taxon>Fungi</taxon>
        <taxon>Dikarya</taxon>
        <taxon>Basidiomycota</taxon>
        <taxon>Agaricomycotina</taxon>
        <taxon>Agaricomycetes</taxon>
        <taxon>Agaricomycetidae</taxon>
        <taxon>Agaricales</taxon>
        <taxon>Pluteineae</taxon>
        <taxon>Amanitaceae</taxon>
        <taxon>Amanita</taxon>
    </lineage>
</organism>
<dbReference type="PANTHER" id="PTHR21531:SF0">
    <property type="entry name" value="PROTEIN LTV1 HOMOLOG"/>
    <property type="match status" value="1"/>
</dbReference>
<evidence type="ECO:0000256" key="2">
    <source>
        <dbReference type="SAM" id="MobiDB-lite"/>
    </source>
</evidence>
<feature type="region of interest" description="Disordered" evidence="2">
    <location>
        <begin position="189"/>
        <end position="222"/>
    </location>
</feature>
<name>A0A0C2XPR5_AMAMK</name>
<evidence type="ECO:0000313" key="4">
    <source>
        <dbReference type="Proteomes" id="UP000054549"/>
    </source>
</evidence>
<dbReference type="FunCoup" id="A0A0C2XPR5">
    <property type="interactions" value="328"/>
</dbReference>
<accession>A0A0C2XPR5</accession>
<evidence type="ECO:0000256" key="1">
    <source>
        <dbReference type="ARBA" id="ARBA00009078"/>
    </source>
</evidence>
<comment type="similarity">
    <text evidence="1">Belongs to the LTV1 family.</text>
</comment>
<dbReference type="AlphaFoldDB" id="A0A0C2XPR5"/>
<dbReference type="InterPro" id="IPR007307">
    <property type="entry name" value="Ltv1"/>
</dbReference>
<feature type="region of interest" description="Disordered" evidence="2">
    <location>
        <begin position="238"/>
        <end position="283"/>
    </location>
</feature>
<feature type="region of interest" description="Disordered" evidence="2">
    <location>
        <begin position="491"/>
        <end position="516"/>
    </location>
</feature>